<dbReference type="EMBL" id="CP012898">
    <property type="protein sequence ID" value="ALJ06288.1"/>
    <property type="molecule type" value="Genomic_DNA"/>
</dbReference>
<reference evidence="4 5" key="1">
    <citation type="submission" date="2015-10" db="EMBL/GenBank/DDBJ databases">
        <authorList>
            <person name="Gilbert D.G."/>
        </authorList>
    </citation>
    <scope>NUCLEOTIDE SEQUENCE [LARGE SCALE GENOMIC DNA]</scope>
    <source>
        <strain evidence="5">HZ-22</strain>
    </source>
</reference>
<dbReference type="InterPro" id="IPR012373">
    <property type="entry name" value="Ferrdict_sens_TM"/>
</dbReference>
<dbReference type="InterPro" id="IPR032508">
    <property type="entry name" value="FecR_C"/>
</dbReference>
<dbReference type="FunFam" id="2.60.120.1440:FF:000001">
    <property type="entry name" value="Putative anti-sigma factor"/>
    <property type="match status" value="1"/>
</dbReference>
<proteinExistence type="predicted"/>
<evidence type="ECO:0000259" key="3">
    <source>
        <dbReference type="Pfam" id="PF16344"/>
    </source>
</evidence>
<protein>
    <recommendedName>
        <fullName evidence="6">Iron dicitrate transport regulator FecR</fullName>
    </recommendedName>
</protein>
<organism evidence="4 5">
    <name type="scientific">Pseudalgibacter alginicilyticus</name>
    <dbReference type="NCBI Taxonomy" id="1736674"/>
    <lineage>
        <taxon>Bacteria</taxon>
        <taxon>Pseudomonadati</taxon>
        <taxon>Bacteroidota</taxon>
        <taxon>Flavobacteriia</taxon>
        <taxon>Flavobacteriales</taxon>
        <taxon>Flavobacteriaceae</taxon>
        <taxon>Pseudalgibacter</taxon>
    </lineage>
</organism>
<keyword evidence="1" id="KW-0812">Transmembrane</keyword>
<accession>A0A0P0D821</accession>
<keyword evidence="5" id="KW-1185">Reference proteome</keyword>
<evidence type="ECO:0000313" key="4">
    <source>
        <dbReference type="EMBL" id="ALJ06288.1"/>
    </source>
</evidence>
<dbReference type="InterPro" id="IPR006860">
    <property type="entry name" value="FecR"/>
</dbReference>
<dbReference type="OrthoDB" id="649666at2"/>
<dbReference type="PANTHER" id="PTHR30273">
    <property type="entry name" value="PERIPLASMIC SIGNAL SENSOR AND SIGMA FACTOR ACTIVATOR FECR-RELATED"/>
    <property type="match status" value="1"/>
</dbReference>
<gene>
    <name evidence="4" type="ORF">APS56_14600</name>
</gene>
<dbReference type="Gene3D" id="2.60.120.1440">
    <property type="match status" value="1"/>
</dbReference>
<dbReference type="GO" id="GO:0016989">
    <property type="term" value="F:sigma factor antagonist activity"/>
    <property type="evidence" value="ECO:0007669"/>
    <property type="project" value="TreeGrafter"/>
</dbReference>
<dbReference type="Pfam" id="PF04773">
    <property type="entry name" value="FecR"/>
    <property type="match status" value="1"/>
</dbReference>
<feature type="transmembrane region" description="Helical" evidence="1">
    <location>
        <begin position="93"/>
        <end position="111"/>
    </location>
</feature>
<dbReference type="PANTHER" id="PTHR30273:SF2">
    <property type="entry name" value="PROTEIN FECR"/>
    <property type="match status" value="1"/>
</dbReference>
<dbReference type="Proteomes" id="UP000057981">
    <property type="component" value="Chromosome"/>
</dbReference>
<dbReference type="RefSeq" id="WP_054729915.1">
    <property type="nucleotide sequence ID" value="NZ_CP012898.1"/>
</dbReference>
<evidence type="ECO:0000256" key="1">
    <source>
        <dbReference type="SAM" id="Phobius"/>
    </source>
</evidence>
<dbReference type="KEGG" id="ahz:APS56_14600"/>
<dbReference type="PATRIC" id="fig|1736674.3.peg.2982"/>
<feature type="domain" description="Protein FecR C-terminal" evidence="3">
    <location>
        <begin position="331"/>
        <end position="396"/>
    </location>
</feature>
<evidence type="ECO:0008006" key="6">
    <source>
        <dbReference type="Google" id="ProtNLM"/>
    </source>
</evidence>
<feature type="domain" description="FecR protein" evidence="2">
    <location>
        <begin position="196"/>
        <end position="285"/>
    </location>
</feature>
<keyword evidence="1" id="KW-1133">Transmembrane helix</keyword>
<evidence type="ECO:0000313" key="5">
    <source>
        <dbReference type="Proteomes" id="UP000057981"/>
    </source>
</evidence>
<sequence length="411" mass="46552">MSGTNKEYYISKLIVKSVLGTLSSEENIDFDNWYSVSENREFYHKIIKEENFEHKILLYKSLNKNAAYSRIIKRIEDKQQSTKQKLSINYKNAFKYAAAAILLISIGYYSASYFSSESSPAEINDSVVLDLKPGYEKATLVLEDGTEVNLEKNEFVTEQASAEVKNQNNSLVYKENKKGKISSKKVSLNTLFVPIGGMYNIVLSDGTKVWLNSSSSLKYPTSFEESKRIVELSGEGYFEVKKDVNKSFVVKTKTRDISVLGTSFNVSAYQDDDFFAATLAEGKIKLLGAESQEEVYLSPGEQAVVSKQELGVAQVNRVNPEAYSAWREGTFFFKNKSLGDILKKVGRWYNFKVDFSNQELSQIKFTGLASKDFPAKRLLDRISKSANVTYEIIKNTNTNEEYLVKILKKEP</sequence>
<dbReference type="Gene3D" id="3.55.50.30">
    <property type="match status" value="1"/>
</dbReference>
<dbReference type="AlphaFoldDB" id="A0A0P0D821"/>
<evidence type="ECO:0000259" key="2">
    <source>
        <dbReference type="Pfam" id="PF04773"/>
    </source>
</evidence>
<keyword evidence="1" id="KW-0472">Membrane</keyword>
<name>A0A0P0D821_9FLAO</name>
<dbReference type="Pfam" id="PF16344">
    <property type="entry name" value="FecR_C"/>
    <property type="match status" value="1"/>
</dbReference>
<dbReference type="STRING" id="1736674.APS56_14600"/>